<protein>
    <submittedName>
        <fullName evidence="1">Uncharacterized protein</fullName>
    </submittedName>
</protein>
<sequence length="25" mass="3023">MHHVANWRQQRRIFSSNLDTDLAIN</sequence>
<dbReference type="AlphaFoldDB" id="A0A0A8ZKI5"/>
<reference evidence="1" key="1">
    <citation type="submission" date="2014-09" db="EMBL/GenBank/DDBJ databases">
        <authorList>
            <person name="Magalhaes I.L.F."/>
            <person name="Oliveira U."/>
            <person name="Santos F.R."/>
            <person name="Vidigal T.H.D.A."/>
            <person name="Brescovit A.D."/>
            <person name="Santos A.J."/>
        </authorList>
    </citation>
    <scope>NUCLEOTIDE SEQUENCE</scope>
    <source>
        <tissue evidence="1">Shoot tissue taken approximately 20 cm above the soil surface</tissue>
    </source>
</reference>
<reference evidence="1" key="2">
    <citation type="journal article" date="2015" name="Data Brief">
        <title>Shoot transcriptome of the giant reed, Arundo donax.</title>
        <authorList>
            <person name="Barrero R.A."/>
            <person name="Guerrero F.D."/>
            <person name="Moolhuijzen P."/>
            <person name="Goolsby J.A."/>
            <person name="Tidwell J."/>
            <person name="Bellgard S.E."/>
            <person name="Bellgard M.I."/>
        </authorList>
    </citation>
    <scope>NUCLEOTIDE SEQUENCE</scope>
    <source>
        <tissue evidence="1">Shoot tissue taken approximately 20 cm above the soil surface</tissue>
    </source>
</reference>
<proteinExistence type="predicted"/>
<evidence type="ECO:0000313" key="1">
    <source>
        <dbReference type="EMBL" id="JAD39321.1"/>
    </source>
</evidence>
<accession>A0A0A8ZKI5</accession>
<name>A0A0A8ZKI5_ARUDO</name>
<organism evidence="1">
    <name type="scientific">Arundo donax</name>
    <name type="common">Giant reed</name>
    <name type="synonym">Donax arundinaceus</name>
    <dbReference type="NCBI Taxonomy" id="35708"/>
    <lineage>
        <taxon>Eukaryota</taxon>
        <taxon>Viridiplantae</taxon>
        <taxon>Streptophyta</taxon>
        <taxon>Embryophyta</taxon>
        <taxon>Tracheophyta</taxon>
        <taxon>Spermatophyta</taxon>
        <taxon>Magnoliopsida</taxon>
        <taxon>Liliopsida</taxon>
        <taxon>Poales</taxon>
        <taxon>Poaceae</taxon>
        <taxon>PACMAD clade</taxon>
        <taxon>Arundinoideae</taxon>
        <taxon>Arundineae</taxon>
        <taxon>Arundo</taxon>
    </lineage>
</organism>
<dbReference type="EMBL" id="GBRH01258574">
    <property type="protein sequence ID" value="JAD39321.1"/>
    <property type="molecule type" value="Transcribed_RNA"/>
</dbReference>